<accession>A0AA40G8U2</accession>
<dbReference type="Proteomes" id="UP001177670">
    <property type="component" value="Unassembled WGS sequence"/>
</dbReference>
<dbReference type="EMBL" id="JAHYIQ010000004">
    <property type="protein sequence ID" value="KAK1133090.1"/>
    <property type="molecule type" value="Genomic_DNA"/>
</dbReference>
<feature type="chain" id="PRO_5041279200" evidence="1">
    <location>
        <begin position="23"/>
        <end position="109"/>
    </location>
</feature>
<reference evidence="2" key="1">
    <citation type="submission" date="2021-10" db="EMBL/GenBank/DDBJ databases">
        <title>Melipona bicolor Genome sequencing and assembly.</title>
        <authorList>
            <person name="Araujo N.S."/>
            <person name="Arias M.C."/>
        </authorList>
    </citation>
    <scope>NUCLEOTIDE SEQUENCE</scope>
    <source>
        <strain evidence="2">USP_2M_L1-L4_2017</strain>
        <tissue evidence="2">Whole body</tissue>
    </source>
</reference>
<sequence length="109" mass="12140">MLGKVKPVGFLLHLLLLRAWRARRRTGRAKLELDPRPPVDSPIETAGVTIDAETLFLREESLRRLPGSDERRGCLAPAKITGKLEEGRTLAVASERNAAENEDEPAFVR</sequence>
<comment type="caution">
    <text evidence="2">The sequence shown here is derived from an EMBL/GenBank/DDBJ whole genome shotgun (WGS) entry which is preliminary data.</text>
</comment>
<gene>
    <name evidence="2" type="ORF">K0M31_014449</name>
</gene>
<evidence type="ECO:0000256" key="1">
    <source>
        <dbReference type="SAM" id="SignalP"/>
    </source>
</evidence>
<evidence type="ECO:0000313" key="2">
    <source>
        <dbReference type="EMBL" id="KAK1133090.1"/>
    </source>
</evidence>
<evidence type="ECO:0000313" key="3">
    <source>
        <dbReference type="Proteomes" id="UP001177670"/>
    </source>
</evidence>
<keyword evidence="3" id="KW-1185">Reference proteome</keyword>
<feature type="signal peptide" evidence="1">
    <location>
        <begin position="1"/>
        <end position="22"/>
    </location>
</feature>
<proteinExistence type="predicted"/>
<protein>
    <submittedName>
        <fullName evidence="2">Uncharacterized protein</fullName>
    </submittedName>
</protein>
<name>A0AA40G8U2_9HYME</name>
<dbReference type="AlphaFoldDB" id="A0AA40G8U2"/>
<keyword evidence="1" id="KW-0732">Signal</keyword>
<organism evidence="2 3">
    <name type="scientific">Melipona bicolor</name>
    <dbReference type="NCBI Taxonomy" id="60889"/>
    <lineage>
        <taxon>Eukaryota</taxon>
        <taxon>Metazoa</taxon>
        <taxon>Ecdysozoa</taxon>
        <taxon>Arthropoda</taxon>
        <taxon>Hexapoda</taxon>
        <taxon>Insecta</taxon>
        <taxon>Pterygota</taxon>
        <taxon>Neoptera</taxon>
        <taxon>Endopterygota</taxon>
        <taxon>Hymenoptera</taxon>
        <taxon>Apocrita</taxon>
        <taxon>Aculeata</taxon>
        <taxon>Apoidea</taxon>
        <taxon>Anthophila</taxon>
        <taxon>Apidae</taxon>
        <taxon>Melipona</taxon>
    </lineage>
</organism>